<keyword evidence="1 6" id="KW-0963">Cytoplasm</keyword>
<reference evidence="8 9" key="1">
    <citation type="journal article" date="2015" name="Proc. Natl. Acad. Sci. U.S.A.">
        <title>Expanded metabolic versatility of ubiquitous nitrite-oxidizing bacteria from the genus Nitrospira.</title>
        <authorList>
            <person name="Koch H."/>
            <person name="Lucker S."/>
            <person name="Albertsen M."/>
            <person name="Kitzinger K."/>
            <person name="Herbold C."/>
            <person name="Spieck E."/>
            <person name="Nielsen P.H."/>
            <person name="Wagner M."/>
            <person name="Daims H."/>
        </authorList>
    </citation>
    <scope>NUCLEOTIDE SEQUENCE [LARGE SCALE GENOMIC DNA]</scope>
    <source>
        <strain evidence="8 9">NSP M-1</strain>
    </source>
</reference>
<dbReference type="SMART" id="SM00278">
    <property type="entry name" value="HhH1"/>
    <property type="match status" value="2"/>
</dbReference>
<evidence type="ECO:0000256" key="6">
    <source>
        <dbReference type="HAMAP-Rule" id="MF_00031"/>
    </source>
</evidence>
<dbReference type="InterPro" id="IPR012340">
    <property type="entry name" value="NA-bd_OB-fold"/>
</dbReference>
<evidence type="ECO:0000256" key="5">
    <source>
        <dbReference type="ARBA" id="ARBA00023204"/>
    </source>
</evidence>
<keyword evidence="4 6" id="KW-0233">DNA recombination</keyword>
<comment type="subunit">
    <text evidence="6">Homotetramer. Forms an RuvA(8)-RuvB(12)-Holliday junction (HJ) complex. HJ DNA is sandwiched between 2 RuvA tetramers; dsDNA enters through RuvA and exits via RuvB. An RuvB hexamer assembles on each DNA strand where it exits the tetramer. Each RuvB hexamer is contacted by two RuvA subunits (via domain III) on 2 adjacent RuvB subunits; this complex drives branch migration. In the full resolvosome a probable DNA-RuvA(4)-RuvB(12)-RuvC(2) complex forms which resolves the HJ.</text>
</comment>
<keyword evidence="8" id="KW-0067">ATP-binding</keyword>
<accession>A0A0K2G854</accession>
<dbReference type="Pfam" id="PF14520">
    <property type="entry name" value="HHH_5"/>
    <property type="match status" value="1"/>
</dbReference>
<dbReference type="PATRIC" id="fig|42253.5.peg.337"/>
<keyword evidence="8" id="KW-0378">Hydrolase</keyword>
<organism evidence="8 9">
    <name type="scientific">Nitrospira moscoviensis</name>
    <dbReference type="NCBI Taxonomy" id="42253"/>
    <lineage>
        <taxon>Bacteria</taxon>
        <taxon>Pseudomonadati</taxon>
        <taxon>Nitrospirota</taxon>
        <taxon>Nitrospiria</taxon>
        <taxon>Nitrospirales</taxon>
        <taxon>Nitrospiraceae</taxon>
        <taxon>Nitrospira</taxon>
    </lineage>
</organism>
<evidence type="ECO:0000259" key="7">
    <source>
        <dbReference type="SMART" id="SM00278"/>
    </source>
</evidence>
<keyword evidence="9" id="KW-1185">Reference proteome</keyword>
<gene>
    <name evidence="6 8" type="primary">ruvA</name>
    <name evidence="8" type="ORF">NITMOv2_0349</name>
</gene>
<dbReference type="GO" id="GO:0006310">
    <property type="term" value="P:DNA recombination"/>
    <property type="evidence" value="ECO:0007669"/>
    <property type="project" value="UniProtKB-UniRule"/>
</dbReference>
<dbReference type="InterPro" id="IPR011114">
    <property type="entry name" value="RuvA_C"/>
</dbReference>
<dbReference type="SUPFAM" id="SSF47781">
    <property type="entry name" value="RuvA domain 2-like"/>
    <property type="match status" value="1"/>
</dbReference>
<dbReference type="GO" id="GO:0006281">
    <property type="term" value="P:DNA repair"/>
    <property type="evidence" value="ECO:0007669"/>
    <property type="project" value="UniProtKB-UniRule"/>
</dbReference>
<dbReference type="GO" id="GO:0009379">
    <property type="term" value="C:Holliday junction helicase complex"/>
    <property type="evidence" value="ECO:0007669"/>
    <property type="project" value="InterPro"/>
</dbReference>
<dbReference type="SUPFAM" id="SSF50249">
    <property type="entry name" value="Nucleic acid-binding proteins"/>
    <property type="match status" value="1"/>
</dbReference>
<dbReference type="CDD" id="cd14332">
    <property type="entry name" value="UBA_RuvA_C"/>
    <property type="match status" value="1"/>
</dbReference>
<feature type="region of interest" description="Domain III" evidence="6">
    <location>
        <begin position="154"/>
        <end position="202"/>
    </location>
</feature>
<dbReference type="Pfam" id="PF07499">
    <property type="entry name" value="RuvA_C"/>
    <property type="match status" value="1"/>
</dbReference>
<comment type="function">
    <text evidence="6">The RuvA-RuvB-RuvC complex processes Holliday junction (HJ) DNA during genetic recombination and DNA repair, while the RuvA-RuvB complex plays an important role in the rescue of blocked DNA replication forks via replication fork reversal (RFR). RuvA specifically binds to HJ cruciform DNA, conferring on it an open structure. The RuvB hexamer acts as an ATP-dependent pump, pulling dsDNA into and through the RuvAB complex. HJ branch migration allows RuvC to scan DNA until it finds its consensus sequence, where it cleaves and resolves the cruciform DNA.</text>
</comment>
<dbReference type="GO" id="GO:0009378">
    <property type="term" value="F:four-way junction helicase activity"/>
    <property type="evidence" value="ECO:0007669"/>
    <property type="project" value="InterPro"/>
</dbReference>
<comment type="domain">
    <text evidence="6">Has three domains with a flexible linker between the domains II and III and assumes an 'L' shape. Domain III is highly mobile and contacts RuvB.</text>
</comment>
<dbReference type="AlphaFoldDB" id="A0A0K2G854"/>
<dbReference type="OrthoDB" id="5293449at2"/>
<keyword evidence="3 6" id="KW-0238">DNA-binding</keyword>
<comment type="subcellular location">
    <subcellularLocation>
        <location evidence="6">Cytoplasm</location>
    </subcellularLocation>
</comment>
<dbReference type="GO" id="GO:0016787">
    <property type="term" value="F:hydrolase activity"/>
    <property type="evidence" value="ECO:0007669"/>
    <property type="project" value="UniProtKB-KW"/>
</dbReference>
<dbReference type="GO" id="GO:0005524">
    <property type="term" value="F:ATP binding"/>
    <property type="evidence" value="ECO:0007669"/>
    <property type="project" value="InterPro"/>
</dbReference>
<evidence type="ECO:0000256" key="4">
    <source>
        <dbReference type="ARBA" id="ARBA00023172"/>
    </source>
</evidence>
<comment type="caution">
    <text evidence="6">Lacks conserved residue(s) required for the propagation of feature annotation.</text>
</comment>
<dbReference type="SUPFAM" id="SSF46929">
    <property type="entry name" value="DNA helicase RuvA subunit, C-terminal domain"/>
    <property type="match status" value="1"/>
</dbReference>
<dbReference type="Gene3D" id="1.10.8.10">
    <property type="entry name" value="DNA helicase RuvA subunit, C-terminal domain"/>
    <property type="match status" value="1"/>
</dbReference>
<feature type="domain" description="Helix-hairpin-helix DNA-binding motif class 1" evidence="7">
    <location>
        <begin position="108"/>
        <end position="127"/>
    </location>
</feature>
<sequence length="202" mass="21773">MIAFLTGRLAFKSPTHLTLDVQGVGYEVHIPLSTYYALPNLDETTALNIHTHLREDAIQLFGFLSQAEKESFLLLTTVSGIGPKLALSVLSSLSVTDLLSAIQSEDVDKLSTVPGIGKKSAGRIALELKDKVGKIHLPGASRAVADQSDLGGPYEDAWSALVNLGYRPQDARDALKRVSKKSNGPVVLQELIREGLKELTRG</sequence>
<dbReference type="RefSeq" id="WP_053378222.1">
    <property type="nucleotide sequence ID" value="NZ_CP011801.1"/>
</dbReference>
<comment type="similarity">
    <text evidence="6">Belongs to the RuvA family.</text>
</comment>
<dbReference type="InterPro" id="IPR010994">
    <property type="entry name" value="RuvA_2-like"/>
</dbReference>
<dbReference type="InterPro" id="IPR013849">
    <property type="entry name" value="DNA_helicase_Holl-junc_RuvA_I"/>
</dbReference>
<dbReference type="Pfam" id="PF01330">
    <property type="entry name" value="RuvA_N"/>
    <property type="match status" value="1"/>
</dbReference>
<dbReference type="InterPro" id="IPR003583">
    <property type="entry name" value="Hlx-hairpin-Hlx_DNA-bd_motif"/>
</dbReference>
<dbReference type="GO" id="GO:0005737">
    <property type="term" value="C:cytoplasm"/>
    <property type="evidence" value="ECO:0007669"/>
    <property type="project" value="UniProtKB-SubCell"/>
</dbReference>
<dbReference type="KEGG" id="nmv:NITMOv2_0349"/>
<feature type="region of interest" description="Domain I" evidence="6">
    <location>
        <begin position="1"/>
        <end position="64"/>
    </location>
</feature>
<dbReference type="NCBIfam" id="TIGR00084">
    <property type="entry name" value="ruvA"/>
    <property type="match status" value="1"/>
</dbReference>
<dbReference type="GO" id="GO:0048476">
    <property type="term" value="C:Holliday junction resolvase complex"/>
    <property type="evidence" value="ECO:0007669"/>
    <property type="project" value="UniProtKB-UniRule"/>
</dbReference>
<dbReference type="STRING" id="42253.NITMOv2_0349"/>
<evidence type="ECO:0000256" key="1">
    <source>
        <dbReference type="ARBA" id="ARBA00022490"/>
    </source>
</evidence>
<dbReference type="GO" id="GO:0000400">
    <property type="term" value="F:four-way junction DNA binding"/>
    <property type="evidence" value="ECO:0007669"/>
    <property type="project" value="UniProtKB-UniRule"/>
</dbReference>
<dbReference type="EMBL" id="CP011801">
    <property type="protein sequence ID" value="ALA56787.1"/>
    <property type="molecule type" value="Genomic_DNA"/>
</dbReference>
<feature type="domain" description="Helix-hairpin-helix DNA-binding motif class 1" evidence="7">
    <location>
        <begin position="73"/>
        <end position="92"/>
    </location>
</feature>
<keyword evidence="2 6" id="KW-0227">DNA damage</keyword>
<dbReference type="InterPro" id="IPR000085">
    <property type="entry name" value="RuvA"/>
</dbReference>
<dbReference type="HAMAP" id="MF_00031">
    <property type="entry name" value="DNA_HJ_migration_RuvA"/>
    <property type="match status" value="1"/>
</dbReference>
<proteinExistence type="inferred from homology"/>
<evidence type="ECO:0000256" key="3">
    <source>
        <dbReference type="ARBA" id="ARBA00023125"/>
    </source>
</evidence>
<keyword evidence="8" id="KW-0547">Nucleotide-binding</keyword>
<dbReference type="InterPro" id="IPR036267">
    <property type="entry name" value="RuvA_C_sf"/>
</dbReference>
<dbReference type="Gene3D" id="2.40.50.140">
    <property type="entry name" value="Nucleic acid-binding proteins"/>
    <property type="match status" value="1"/>
</dbReference>
<evidence type="ECO:0000313" key="9">
    <source>
        <dbReference type="Proteomes" id="UP000069205"/>
    </source>
</evidence>
<dbReference type="Gene3D" id="1.10.150.20">
    <property type="entry name" value="5' to 3' exonuclease, C-terminal subdomain"/>
    <property type="match status" value="1"/>
</dbReference>
<dbReference type="Proteomes" id="UP000069205">
    <property type="component" value="Chromosome"/>
</dbReference>
<keyword evidence="5 6" id="KW-0234">DNA repair</keyword>
<keyword evidence="8" id="KW-0347">Helicase</keyword>
<name>A0A0K2G854_NITMO</name>
<protein>
    <recommendedName>
        <fullName evidence="6">Holliday junction branch migration complex subunit RuvA</fullName>
    </recommendedName>
</protein>
<evidence type="ECO:0000256" key="2">
    <source>
        <dbReference type="ARBA" id="ARBA00022763"/>
    </source>
</evidence>
<evidence type="ECO:0000313" key="8">
    <source>
        <dbReference type="EMBL" id="ALA56787.1"/>
    </source>
</evidence>